<dbReference type="Proteomes" id="UP001046350">
    <property type="component" value="Chromosome"/>
</dbReference>
<feature type="compositionally biased region" description="Pro residues" evidence="1">
    <location>
        <begin position="1"/>
        <end position="11"/>
    </location>
</feature>
<evidence type="ECO:0000313" key="3">
    <source>
        <dbReference type="Proteomes" id="UP001046350"/>
    </source>
</evidence>
<gene>
    <name evidence="2" type="ORF">KSS94_26290</name>
</gene>
<evidence type="ECO:0000256" key="1">
    <source>
        <dbReference type="SAM" id="MobiDB-lite"/>
    </source>
</evidence>
<proteinExistence type="predicted"/>
<reference evidence="2" key="1">
    <citation type="journal article" date="2021" name="Microorganisms">
        <title>The Ever-Expanding Pseudomonas Genus: Description of 43 New Species and Partition of the Pseudomonas putida Group.</title>
        <authorList>
            <person name="Girard L."/>
            <person name="Lood C."/>
            <person name="Hofte M."/>
            <person name="Vandamme P."/>
            <person name="Rokni-Zadeh H."/>
            <person name="van Noort V."/>
            <person name="Lavigne R."/>
            <person name="De Mot R."/>
        </authorList>
    </citation>
    <scope>NUCLEOTIDE SEQUENCE</scope>
    <source>
        <strain evidence="2">COW40</strain>
    </source>
</reference>
<dbReference type="Pfam" id="PF19619">
    <property type="entry name" value="DUF6124"/>
    <property type="match status" value="1"/>
</dbReference>
<evidence type="ECO:0000313" key="2">
    <source>
        <dbReference type="EMBL" id="QXH51400.1"/>
    </source>
</evidence>
<feature type="region of interest" description="Disordered" evidence="1">
    <location>
        <begin position="1"/>
        <end position="21"/>
    </location>
</feature>
<dbReference type="EMBL" id="CP077076">
    <property type="protein sequence ID" value="QXH51400.1"/>
    <property type="molecule type" value="Genomic_DNA"/>
</dbReference>
<dbReference type="RefSeq" id="WP_217840930.1">
    <property type="nucleotide sequence ID" value="NZ_CP077076.1"/>
</dbReference>
<keyword evidence="3" id="KW-1185">Reference proteome</keyword>
<organism evidence="2 3">
    <name type="scientific">Pseudomonas fakonensis</name>
    <dbReference type="NCBI Taxonomy" id="2842355"/>
    <lineage>
        <taxon>Bacteria</taxon>
        <taxon>Pseudomonadati</taxon>
        <taxon>Pseudomonadota</taxon>
        <taxon>Gammaproteobacteria</taxon>
        <taxon>Pseudomonadales</taxon>
        <taxon>Pseudomonadaceae</taxon>
        <taxon>Pseudomonas</taxon>
    </lineage>
</organism>
<sequence>MKKIVPDPPLPDTKHRPFGKCDAGHPPLFSVNPGINAHDALVHVIEYLRSAYNVGYKALDHMDEVGRSLLWANLHAVEMAEGLAEAMLDGIEDGATTS</sequence>
<accession>A0ABX8N6B0</accession>
<name>A0ABX8N6B0_9PSED</name>
<protein>
    <submittedName>
        <fullName evidence="2">DUF3077 domain-containing protein</fullName>
    </submittedName>
</protein>